<dbReference type="InterPro" id="IPR044837">
    <property type="entry name" value="REM16-like"/>
</dbReference>
<keyword evidence="10" id="KW-1185">Reference proteome</keyword>
<keyword evidence="2" id="KW-0805">Transcription regulation</keyword>
<dbReference type="SMART" id="SM01019">
    <property type="entry name" value="B3"/>
    <property type="match status" value="1"/>
</dbReference>
<keyword evidence="5" id="KW-0539">Nucleus</keyword>
<accession>A0ABP0YC62</accession>
<evidence type="ECO:0000256" key="1">
    <source>
        <dbReference type="ARBA" id="ARBA00004123"/>
    </source>
</evidence>
<dbReference type="InterPro" id="IPR003340">
    <property type="entry name" value="B3_DNA-bd"/>
</dbReference>
<dbReference type="Proteomes" id="UP001642487">
    <property type="component" value="Chromosome 3"/>
</dbReference>
<dbReference type="EMBL" id="OZ021737">
    <property type="protein sequence ID" value="CAK9318075.1"/>
    <property type="molecule type" value="Genomic_DNA"/>
</dbReference>
<proteinExistence type="predicted"/>
<evidence type="ECO:0000256" key="5">
    <source>
        <dbReference type="ARBA" id="ARBA00023242"/>
    </source>
</evidence>
<gene>
    <name evidence="9" type="ORF">CITCOLO1_LOCUS10030</name>
</gene>
<feature type="coiled-coil region" evidence="6">
    <location>
        <begin position="430"/>
        <end position="478"/>
    </location>
</feature>
<dbReference type="CDD" id="cd10017">
    <property type="entry name" value="B3_DNA"/>
    <property type="match status" value="1"/>
</dbReference>
<evidence type="ECO:0000256" key="7">
    <source>
        <dbReference type="SAM" id="MobiDB-lite"/>
    </source>
</evidence>
<evidence type="ECO:0000313" key="10">
    <source>
        <dbReference type="Proteomes" id="UP001642487"/>
    </source>
</evidence>
<dbReference type="PROSITE" id="PS50863">
    <property type="entry name" value="B3"/>
    <property type="match status" value="1"/>
</dbReference>
<name>A0ABP0YC62_9ROSI</name>
<evidence type="ECO:0000256" key="3">
    <source>
        <dbReference type="ARBA" id="ARBA00023125"/>
    </source>
</evidence>
<feature type="compositionally biased region" description="Basic and acidic residues" evidence="7">
    <location>
        <begin position="1"/>
        <end position="10"/>
    </location>
</feature>
<evidence type="ECO:0000313" key="9">
    <source>
        <dbReference type="EMBL" id="CAK9318075.1"/>
    </source>
</evidence>
<evidence type="ECO:0000256" key="4">
    <source>
        <dbReference type="ARBA" id="ARBA00023163"/>
    </source>
</evidence>
<reference evidence="9 10" key="1">
    <citation type="submission" date="2024-03" db="EMBL/GenBank/DDBJ databases">
        <authorList>
            <person name="Gkanogiannis A."/>
            <person name="Becerra Lopez-Lavalle L."/>
        </authorList>
    </citation>
    <scope>NUCLEOTIDE SEQUENCE [LARGE SCALE GENOMIC DNA]</scope>
</reference>
<keyword evidence="6" id="KW-0175">Coiled coil</keyword>
<dbReference type="PANTHER" id="PTHR31391:SF101">
    <property type="entry name" value="B3 DOMAIN-CONTAINING PROTEIN OS01G0234100"/>
    <property type="match status" value="1"/>
</dbReference>
<feature type="domain" description="TF-B3" evidence="8">
    <location>
        <begin position="97"/>
        <end position="188"/>
    </location>
</feature>
<feature type="region of interest" description="Disordered" evidence="7">
    <location>
        <begin position="1"/>
        <end position="23"/>
    </location>
</feature>
<evidence type="ECO:0000256" key="6">
    <source>
        <dbReference type="SAM" id="Coils"/>
    </source>
</evidence>
<dbReference type="Gene3D" id="2.40.330.10">
    <property type="entry name" value="DNA-binding pseudobarrel domain"/>
    <property type="match status" value="1"/>
</dbReference>
<protein>
    <recommendedName>
        <fullName evidence="8">TF-B3 domain-containing protein</fullName>
    </recommendedName>
</protein>
<keyword evidence="3" id="KW-0238">DNA-binding</keyword>
<dbReference type="Pfam" id="PF02362">
    <property type="entry name" value="B3"/>
    <property type="match status" value="1"/>
</dbReference>
<dbReference type="InterPro" id="IPR015300">
    <property type="entry name" value="DNA-bd_pseudobarrel_sf"/>
</dbReference>
<keyword evidence="4" id="KW-0804">Transcription</keyword>
<dbReference type="SUPFAM" id="SSF101936">
    <property type="entry name" value="DNA-binding pseudobarrel domain"/>
    <property type="match status" value="1"/>
</dbReference>
<sequence>MAIVQKHTEISAHPSPEMNQWRPRKKEKLFRRKTWVSSTQPSTSYDQEAAHSFSLTRSVKPKRTTVDSLYHDLQAQSVVMARAKEVQEKLSPSYPSLIKVMLPSHVTGGFWLGLPKGFCDSHLPKQDTAMVLEDESGLLYETKYLSEKTGLSAGWRGFSMAHKLLQGDVIVFHLVMPNKFMVYIVRSNAAAEVDGALGRKYEACNKQKPLYRKENVPHIKEEQITLDVVNSKGTSIVPKLPVKEEEEEEEEEEESYNPVSLAMDIHEEHEQTNSHVLLDTEMMPVLDESENERKSFGSNSMNGIRLSDSTLDFDKVNSLNDFTISVNGLIIDSEFSSYIRTKYYELCCSQKSFLHDHILEGLNYKLVSGIISETINIADAIRACKITTSKEHLVTWDKTLTAFEGLGMNVGFLRVRINQLLTLSLKPEKKREAELKRDSIQEEIRILLTKIMEGRATVRQLEAEIRSLDTDIEHMDKLFKEVASAAWCCEG</sequence>
<evidence type="ECO:0000259" key="8">
    <source>
        <dbReference type="PROSITE" id="PS50863"/>
    </source>
</evidence>
<evidence type="ECO:0000256" key="2">
    <source>
        <dbReference type="ARBA" id="ARBA00023015"/>
    </source>
</evidence>
<comment type="subcellular location">
    <subcellularLocation>
        <location evidence="1">Nucleus</location>
    </subcellularLocation>
</comment>
<dbReference type="PANTHER" id="PTHR31391">
    <property type="entry name" value="B3 DOMAIN-CONTAINING PROTEIN OS11G0197600-RELATED"/>
    <property type="match status" value="1"/>
</dbReference>
<organism evidence="9 10">
    <name type="scientific">Citrullus colocynthis</name>
    <name type="common">colocynth</name>
    <dbReference type="NCBI Taxonomy" id="252529"/>
    <lineage>
        <taxon>Eukaryota</taxon>
        <taxon>Viridiplantae</taxon>
        <taxon>Streptophyta</taxon>
        <taxon>Embryophyta</taxon>
        <taxon>Tracheophyta</taxon>
        <taxon>Spermatophyta</taxon>
        <taxon>Magnoliopsida</taxon>
        <taxon>eudicotyledons</taxon>
        <taxon>Gunneridae</taxon>
        <taxon>Pentapetalae</taxon>
        <taxon>rosids</taxon>
        <taxon>fabids</taxon>
        <taxon>Cucurbitales</taxon>
        <taxon>Cucurbitaceae</taxon>
        <taxon>Benincaseae</taxon>
        <taxon>Citrullus</taxon>
    </lineage>
</organism>